<dbReference type="PROSITE" id="PS51257">
    <property type="entry name" value="PROKAR_LIPOPROTEIN"/>
    <property type="match status" value="1"/>
</dbReference>
<organism evidence="3 4">
    <name type="scientific">Cytobacillus oceanisediminis</name>
    <dbReference type="NCBI Taxonomy" id="665099"/>
    <lineage>
        <taxon>Bacteria</taxon>
        <taxon>Bacillati</taxon>
        <taxon>Bacillota</taxon>
        <taxon>Bacilli</taxon>
        <taxon>Bacillales</taxon>
        <taxon>Bacillaceae</taxon>
        <taxon>Cytobacillus</taxon>
    </lineage>
</organism>
<accession>A0A562J7W8</accession>
<evidence type="ECO:0000256" key="2">
    <source>
        <dbReference type="SAM" id="SignalP"/>
    </source>
</evidence>
<sequence>MNKRLGFSVILILLLSLAACGETQVENKEVGSVDSTENSNEAEETGEETPETDKKEFNQQIVDNENIKATLVSVEKIVNKEWDEERIEVTFEVENKRQDTIDVQAREVSADGKMIDESMLSMSQEISGGKKADAVLTIQNYEGDLPAMEENLEMILHVFSWDDMEWSEDHKVKIDFK</sequence>
<evidence type="ECO:0000256" key="1">
    <source>
        <dbReference type="SAM" id="MobiDB-lite"/>
    </source>
</evidence>
<protein>
    <recommendedName>
        <fullName evidence="5">Lipoprotein</fullName>
    </recommendedName>
</protein>
<keyword evidence="4" id="KW-1185">Reference proteome</keyword>
<comment type="caution">
    <text evidence="3">The sequence shown here is derived from an EMBL/GenBank/DDBJ whole genome shotgun (WGS) entry which is preliminary data.</text>
</comment>
<feature type="signal peptide" evidence="2">
    <location>
        <begin position="1"/>
        <end position="21"/>
    </location>
</feature>
<evidence type="ECO:0000313" key="4">
    <source>
        <dbReference type="Proteomes" id="UP000318667"/>
    </source>
</evidence>
<gene>
    <name evidence="3" type="ORF">IQ19_05006</name>
</gene>
<evidence type="ECO:0000313" key="3">
    <source>
        <dbReference type="EMBL" id="TWH79259.1"/>
    </source>
</evidence>
<feature type="region of interest" description="Disordered" evidence="1">
    <location>
        <begin position="25"/>
        <end position="56"/>
    </location>
</feature>
<dbReference type="OrthoDB" id="2453128at2"/>
<feature type="chain" id="PRO_5038918563" description="Lipoprotein" evidence="2">
    <location>
        <begin position="22"/>
        <end position="177"/>
    </location>
</feature>
<dbReference type="GeneID" id="65406073"/>
<name>A0A562J7W8_9BACI</name>
<dbReference type="EMBL" id="VLKI01000024">
    <property type="protein sequence ID" value="TWH79259.1"/>
    <property type="molecule type" value="Genomic_DNA"/>
</dbReference>
<evidence type="ECO:0008006" key="5">
    <source>
        <dbReference type="Google" id="ProtNLM"/>
    </source>
</evidence>
<dbReference type="Proteomes" id="UP000318667">
    <property type="component" value="Unassembled WGS sequence"/>
</dbReference>
<dbReference type="RefSeq" id="WP_144545952.1">
    <property type="nucleotide sequence ID" value="NZ_CBCSDC010000032.1"/>
</dbReference>
<dbReference type="AlphaFoldDB" id="A0A562J7W8"/>
<keyword evidence="2" id="KW-0732">Signal</keyword>
<feature type="compositionally biased region" description="Acidic residues" evidence="1">
    <location>
        <begin position="40"/>
        <end position="50"/>
    </location>
</feature>
<reference evidence="3 4" key="1">
    <citation type="journal article" date="2015" name="Stand. Genomic Sci.">
        <title>Genomic Encyclopedia of Bacterial and Archaeal Type Strains, Phase III: the genomes of soil and plant-associated and newly described type strains.</title>
        <authorList>
            <person name="Whitman W.B."/>
            <person name="Woyke T."/>
            <person name="Klenk H.P."/>
            <person name="Zhou Y."/>
            <person name="Lilburn T.G."/>
            <person name="Beck B.J."/>
            <person name="De Vos P."/>
            <person name="Vandamme P."/>
            <person name="Eisen J.A."/>
            <person name="Garrity G."/>
            <person name="Hugenholtz P."/>
            <person name="Kyrpides N.C."/>
        </authorList>
    </citation>
    <scope>NUCLEOTIDE SEQUENCE [LARGE SCALE GENOMIC DNA]</scope>
    <source>
        <strain evidence="3 4">CGMCC 1.10115</strain>
    </source>
</reference>
<proteinExistence type="predicted"/>